<protein>
    <recommendedName>
        <fullName evidence="4">Conidiation-specific protein 13</fullName>
    </recommendedName>
</protein>
<dbReference type="InterPro" id="IPR024079">
    <property type="entry name" value="MetalloPept_cat_dom_sf"/>
</dbReference>
<evidence type="ECO:0008006" key="4">
    <source>
        <dbReference type="Google" id="ProtNLM"/>
    </source>
</evidence>
<keyword evidence="1" id="KW-0732">Signal</keyword>
<dbReference type="GO" id="GO:0008237">
    <property type="term" value="F:metallopeptidase activity"/>
    <property type="evidence" value="ECO:0007669"/>
    <property type="project" value="InterPro"/>
</dbReference>
<dbReference type="SUPFAM" id="SSF55486">
    <property type="entry name" value="Metalloproteases ('zincins'), catalytic domain"/>
    <property type="match status" value="1"/>
</dbReference>
<feature type="chain" id="PRO_5034829120" description="Conidiation-specific protein 13" evidence="1">
    <location>
        <begin position="18"/>
        <end position="306"/>
    </location>
</feature>
<evidence type="ECO:0000313" key="3">
    <source>
        <dbReference type="Proteomes" id="UP000594364"/>
    </source>
</evidence>
<evidence type="ECO:0000256" key="1">
    <source>
        <dbReference type="SAM" id="SignalP"/>
    </source>
</evidence>
<evidence type="ECO:0000313" key="2">
    <source>
        <dbReference type="EMBL" id="QPG95636.1"/>
    </source>
</evidence>
<dbReference type="EMBL" id="CP031386">
    <property type="protein sequence ID" value="QPG95636.1"/>
    <property type="molecule type" value="Genomic_DNA"/>
</dbReference>
<organism evidence="2 3">
    <name type="scientific">Epichloe festucae (strain Fl1)</name>
    <dbReference type="NCBI Taxonomy" id="877507"/>
    <lineage>
        <taxon>Eukaryota</taxon>
        <taxon>Fungi</taxon>
        <taxon>Dikarya</taxon>
        <taxon>Ascomycota</taxon>
        <taxon>Pezizomycotina</taxon>
        <taxon>Sordariomycetes</taxon>
        <taxon>Hypocreomycetidae</taxon>
        <taxon>Hypocreales</taxon>
        <taxon>Clavicipitaceae</taxon>
        <taxon>Epichloe</taxon>
    </lineage>
</organism>
<name>A0A7S9KNJ0_EPIFF</name>
<feature type="signal peptide" evidence="1">
    <location>
        <begin position="1"/>
        <end position="17"/>
    </location>
</feature>
<dbReference type="AlphaFoldDB" id="A0A7S9KNJ0"/>
<dbReference type="Proteomes" id="UP000594364">
    <property type="component" value="Chromosome 2"/>
</dbReference>
<gene>
    <name evidence="2" type="ORF">C2857_001497</name>
</gene>
<accession>A0A7S9KNJ0</accession>
<reference evidence="2 3" key="1">
    <citation type="journal article" date="2018" name="PLoS Genet.">
        <title>Repeat elements organise 3D genome structure and mediate transcription in the filamentous fungus Epichloe festucae.</title>
        <authorList>
            <person name="Winter D.J."/>
            <person name="Ganley A.R.D."/>
            <person name="Young C.A."/>
            <person name="Liachko I."/>
            <person name="Schardl C.L."/>
            <person name="Dupont P.Y."/>
            <person name="Berry D."/>
            <person name="Ram A."/>
            <person name="Scott B."/>
            <person name="Cox M.P."/>
        </authorList>
    </citation>
    <scope>NUCLEOTIDE SEQUENCE [LARGE SCALE GENOMIC DNA]</scope>
    <source>
        <strain evidence="2 3">Fl1</strain>
    </source>
</reference>
<dbReference type="Gene3D" id="3.40.390.10">
    <property type="entry name" value="Collagenase (Catalytic Domain)"/>
    <property type="match status" value="1"/>
</dbReference>
<proteinExistence type="predicted"/>
<keyword evidence="3" id="KW-1185">Reference proteome</keyword>
<dbReference type="OrthoDB" id="2142213at2759"/>
<sequence>MYLNVSILATFGSLALAANPDKPAINPGTDWQTRETGLLNNLPPVGSRRDHWAEEWIPTSCKEKTKDYHKDPADITVWDTHYDDCSAPWTMCRHKDCSSSEDELTEYFGRVPIHMRQWIRHVICMPETGGAIAYAVGGGDIIWEKKVSLSTFLHEVSHHLDQSALPQFTQPFSDSNEWQSGYAMDSATITGYGRSNWRENFADTAPDAIYDKVVAGGFESINPSWETVSHQYTSYQDYLGDMILPGGTCDMRRDNSPTVAKADGDQSALQFDLGTRPDMSIKDENITVIENDAAAEGLKLCEGRHV</sequence>